<reference evidence="1 2" key="1">
    <citation type="journal article" date="2017" name="Int. J. Syst. Evol. Microbiol.">
        <title>Mycobacterium talmoniae sp. nov., a slowly growing mycobacterium isolated from human respiratory samples.</title>
        <authorList>
            <person name="Davidson R.M."/>
            <person name="DeGroote M.A."/>
            <person name="Marola J.L."/>
            <person name="Buss S."/>
            <person name="Jones V."/>
            <person name="McNeil M.R."/>
            <person name="Freifeld A.G."/>
            <person name="Elaine Epperson L."/>
            <person name="Hasan N.A."/>
            <person name="Jackson M."/>
            <person name="Iwen P.C."/>
            <person name="Salfinger M."/>
            <person name="Strong M."/>
        </authorList>
    </citation>
    <scope>NUCLEOTIDE SEQUENCE [LARGE SCALE GENOMIC DNA]</scope>
    <source>
        <strain evidence="1 2">ATCC BAA-2683</strain>
    </source>
</reference>
<evidence type="ECO:0000313" key="1">
    <source>
        <dbReference type="EMBL" id="PQM49007.1"/>
    </source>
</evidence>
<dbReference type="Proteomes" id="UP000238296">
    <property type="component" value="Unassembled WGS sequence"/>
</dbReference>
<dbReference type="AlphaFoldDB" id="A0A2S8BQU3"/>
<name>A0A2S8BQU3_9MYCO</name>
<accession>A0A2S8BQU3</accession>
<dbReference type="EMBL" id="PPEA01000109">
    <property type="protein sequence ID" value="PQM49007.1"/>
    <property type="molecule type" value="Genomic_DNA"/>
</dbReference>
<sequence>MHRPDPGLNLLGTQHAGNLNIELGLADPGRVAAQRRTQPIIGPDFELVVGILALADDVFAIDVESNDLEFPHDNLLRGSQCGL</sequence>
<organism evidence="1 2">
    <name type="scientific">Mycobacterium talmoniae</name>
    <dbReference type="NCBI Taxonomy" id="1858794"/>
    <lineage>
        <taxon>Bacteria</taxon>
        <taxon>Bacillati</taxon>
        <taxon>Actinomycetota</taxon>
        <taxon>Actinomycetes</taxon>
        <taxon>Mycobacteriales</taxon>
        <taxon>Mycobacteriaceae</taxon>
        <taxon>Mycobacterium</taxon>
    </lineage>
</organism>
<comment type="caution">
    <text evidence="1">The sequence shown here is derived from an EMBL/GenBank/DDBJ whole genome shotgun (WGS) entry which is preliminary data.</text>
</comment>
<evidence type="ECO:0000313" key="2">
    <source>
        <dbReference type="Proteomes" id="UP000238296"/>
    </source>
</evidence>
<gene>
    <name evidence="1" type="ORF">C1Y40_00774</name>
</gene>
<proteinExistence type="predicted"/>
<protein>
    <submittedName>
        <fullName evidence="1">Uncharacterized protein</fullName>
    </submittedName>
</protein>